<dbReference type="PROSITE" id="PS00396">
    <property type="entry name" value="TOPO_IA_1"/>
    <property type="match status" value="1"/>
</dbReference>
<dbReference type="GO" id="GO:0003917">
    <property type="term" value="F:DNA topoisomerase type I (single strand cut, ATP-independent) activity"/>
    <property type="evidence" value="ECO:0007669"/>
    <property type="project" value="UniProtKB-UniRule"/>
</dbReference>
<dbReference type="PROSITE" id="PS50880">
    <property type="entry name" value="TOPRIM"/>
    <property type="match status" value="1"/>
</dbReference>
<evidence type="ECO:0000256" key="2">
    <source>
        <dbReference type="ARBA" id="ARBA00009446"/>
    </source>
</evidence>
<dbReference type="Pfam" id="PF01751">
    <property type="entry name" value="Toprim"/>
    <property type="match status" value="1"/>
</dbReference>
<comment type="caution">
    <text evidence="10">Lacks conserved residue(s) required for the propagation of feature annotation.</text>
</comment>
<dbReference type="InterPro" id="IPR000380">
    <property type="entry name" value="Topo_IA"/>
</dbReference>
<comment type="similarity">
    <text evidence="2 10">Belongs to the type IA topoisomerase family.</text>
</comment>
<keyword evidence="9 10" id="KW-0413">Isomerase</keyword>
<keyword evidence="13" id="KW-0614">Plasmid</keyword>
<keyword evidence="4" id="KW-0863">Zinc-finger</keyword>
<geneLocation type="plasmid" evidence="13 14">
    <name>pKF707</name>
</geneLocation>
<dbReference type="GO" id="GO:0005694">
    <property type="term" value="C:chromosome"/>
    <property type="evidence" value="ECO:0007669"/>
    <property type="project" value="InterPro"/>
</dbReference>
<reference evidence="13 14" key="1">
    <citation type="journal article" date="2018" name="Int. J. Syst. Evol. Microbiol.">
        <title>Pseudomonas furukawaii sp. nov., a polychlorinated biphenyl-degrading bacterium isolated from biphenyl-contaminated soil in Japan.</title>
        <authorList>
            <person name="Kimura N."/>
            <person name="Watanabe T."/>
            <person name="Suenaga H."/>
            <person name="Fujihara H."/>
            <person name="Futagami T."/>
            <person name="Goto M."/>
            <person name="Hanada S."/>
            <person name="Hirose J."/>
        </authorList>
    </citation>
    <scope>NUCLEOTIDE SEQUENCE [LARGE SCALE GENOMIC DNA]</scope>
    <source>
        <strain evidence="14">DSM 10086 / NBRC 110670 / KF707</strain>
    </source>
</reference>
<dbReference type="KEGG" id="pfuw:KF707C_p270"/>
<dbReference type="AlphaFoldDB" id="A0AAD1C4L3"/>
<feature type="domain" description="Toprim" evidence="11">
    <location>
        <begin position="3"/>
        <end position="123"/>
    </location>
</feature>
<dbReference type="InterPro" id="IPR034149">
    <property type="entry name" value="TOPRIM_TopoI"/>
</dbReference>
<feature type="site" description="Interaction with DNA" evidence="10">
    <location>
        <position position="301"/>
    </location>
</feature>
<feature type="site" description="Interaction with DNA" evidence="10">
    <location>
        <position position="147"/>
    </location>
</feature>
<dbReference type="InterPro" id="IPR005733">
    <property type="entry name" value="TopoI_bac-type"/>
</dbReference>
<dbReference type="InterPro" id="IPR013824">
    <property type="entry name" value="Topo_IA_cen_sub1"/>
</dbReference>
<dbReference type="GO" id="GO:0006265">
    <property type="term" value="P:DNA topological change"/>
    <property type="evidence" value="ECO:0007669"/>
    <property type="project" value="UniProtKB-UniRule"/>
</dbReference>
<dbReference type="InterPro" id="IPR023405">
    <property type="entry name" value="Topo_IA_core_domain"/>
</dbReference>
<accession>A0AAD1C4L3</accession>
<dbReference type="InterPro" id="IPR003601">
    <property type="entry name" value="Topo_IA_2"/>
</dbReference>
<keyword evidence="8 10" id="KW-0238">DNA-binding</keyword>
<dbReference type="EMBL" id="AP014863">
    <property type="protein sequence ID" value="BAU77416.1"/>
    <property type="molecule type" value="Genomic_DNA"/>
</dbReference>
<dbReference type="Pfam" id="PF01396">
    <property type="entry name" value="Zn_ribbon_Top1"/>
    <property type="match status" value="2"/>
</dbReference>
<dbReference type="RefSeq" id="WP_003454290.1">
    <property type="nucleotide sequence ID" value="NZ_AJMR01000195.1"/>
</dbReference>
<dbReference type="EC" id="5.6.2.1" evidence="10"/>
<dbReference type="CDD" id="cd00186">
    <property type="entry name" value="TOP1Ac"/>
    <property type="match status" value="1"/>
</dbReference>
<dbReference type="Pfam" id="PF01131">
    <property type="entry name" value="Topoisom_bac"/>
    <property type="match status" value="1"/>
</dbReference>
<evidence type="ECO:0000256" key="4">
    <source>
        <dbReference type="ARBA" id="ARBA00022771"/>
    </source>
</evidence>
<dbReference type="InterPro" id="IPR023406">
    <property type="entry name" value="Topo_IA_AS"/>
</dbReference>
<keyword evidence="3" id="KW-0479">Metal-binding</keyword>
<evidence type="ECO:0000256" key="7">
    <source>
        <dbReference type="ARBA" id="ARBA00023029"/>
    </source>
</evidence>
<name>A0AAD1C4L3_METFU</name>
<evidence type="ECO:0000256" key="3">
    <source>
        <dbReference type="ARBA" id="ARBA00022723"/>
    </source>
</evidence>
<dbReference type="SMART" id="SM00436">
    <property type="entry name" value="TOP1Bc"/>
    <property type="match status" value="1"/>
</dbReference>
<dbReference type="GO" id="GO:0008270">
    <property type="term" value="F:zinc ion binding"/>
    <property type="evidence" value="ECO:0007669"/>
    <property type="project" value="UniProtKB-KW"/>
</dbReference>
<dbReference type="InterPro" id="IPR028612">
    <property type="entry name" value="Topoisom_1_IA"/>
</dbReference>
<comment type="function">
    <text evidence="10">Releases the supercoiling and torsional tension of DNA, which is introduced during the DNA replication and transcription, by transiently cleaving and rejoining one strand of the DNA duplex. Introduces a single-strand break via transesterification at a target site in duplex DNA. The scissile phosphodiester is attacked by the catalytic tyrosine of the enzyme, resulting in the formation of a DNA-(5'-phosphotyrosyl)-enzyme intermediate and the expulsion of a 3'-OH DNA strand. The free DNA strand then undergoes passage around the unbroken strand, thus removing DNA supercoils. Finally, in the religation step, the DNA 3'-OH attacks the covalent intermediate to expel the active-site tyrosine and restore the DNA phosphodiester backbone.</text>
</comment>
<evidence type="ECO:0000256" key="8">
    <source>
        <dbReference type="ARBA" id="ARBA00023125"/>
    </source>
</evidence>
<keyword evidence="6" id="KW-0460">Magnesium</keyword>
<sequence length="687" mass="75947">MASNLMIIESPGKAKKLREILAKVRPGEDWKIEASVGHIRDLPASGDGDDLITTGVRRSYAPVYELTERGAKVARELKKAVSTAHQVYLATDPDREGESISWHLKEALRLSDPIRITFNEITETAVRKAFGEARSIDMQLVGSQEARRVLDRLVGYLVSPELRRQTGENLTAGRVQSVAVYLVVLREREIRAFKMTVHYGASLSFAAEGKNTWKVEWDTKAGFTTEASPYVLDRALAERVAALTALEVTSFEESESTRNPPAPFTTSTIQQAASNSLGWKTDRTMKVAQQLYEQGLISYHRTDNPNVSEDSMPKLRAAAAVLGLEVVATRRQFKAKDGAQEGHPAITPTYWDKDEAGETDEQKALYKLIRVRALASQLLPAKYAVRSAVLKANEQLDGRDVHFKATGRTLTDHGWLKLLAGDDTDDERQEEAPNPLPVLAVGQRVAATSGEVLEKKTKAPPRFTEASLVKALEAEGIGRPATYAAIMKNIIDVRGYVGEQKRFLHPLPPGEQIIERLEGRFSFVQVGFTREMEEDLDRIADGKTTYKPVIQKMHAVLESELQAVRGAVPTAQKPASEHLCPQCQKPLRLIRKSANGPFWGCTGYQEGCKASFEDKGGKPVLAKKQAPTPSIEHTCRAEGCGKGLTRRPAKKRGTYWWGCSGYPACKQTYFDKSGKPDYDAATKEKTA</sequence>
<evidence type="ECO:0000313" key="14">
    <source>
        <dbReference type="Proteomes" id="UP000218554"/>
    </source>
</evidence>
<dbReference type="InterPro" id="IPR013498">
    <property type="entry name" value="Topo_IA_Znf"/>
</dbReference>
<dbReference type="Gene3D" id="1.10.460.10">
    <property type="entry name" value="Topoisomerase I, domain 2"/>
    <property type="match status" value="1"/>
</dbReference>
<dbReference type="PANTHER" id="PTHR42785">
    <property type="entry name" value="DNA TOPOISOMERASE, TYPE IA, CORE"/>
    <property type="match status" value="1"/>
</dbReference>
<evidence type="ECO:0000313" key="13">
    <source>
        <dbReference type="EMBL" id="BAU77416.1"/>
    </source>
</evidence>
<dbReference type="InterPro" id="IPR013825">
    <property type="entry name" value="Topo_IA_cen_sub2"/>
</dbReference>
<comment type="subunit">
    <text evidence="10">Monomer.</text>
</comment>
<dbReference type="Gene3D" id="2.70.20.10">
    <property type="entry name" value="Topoisomerase I, domain 3"/>
    <property type="match status" value="1"/>
</dbReference>
<evidence type="ECO:0000256" key="6">
    <source>
        <dbReference type="ARBA" id="ARBA00022842"/>
    </source>
</evidence>
<dbReference type="CDD" id="cd03363">
    <property type="entry name" value="TOPRIM_TopoIA_TopoI"/>
    <property type="match status" value="1"/>
</dbReference>
<keyword evidence="7 10" id="KW-0799">Topoisomerase</keyword>
<dbReference type="Gene3D" id="1.10.290.10">
    <property type="entry name" value="Topoisomerase I, domain 4"/>
    <property type="match status" value="1"/>
</dbReference>
<dbReference type="Gene3D" id="3.40.50.140">
    <property type="match status" value="1"/>
</dbReference>
<feature type="site" description="Interaction with DNA" evidence="10">
    <location>
        <position position="151"/>
    </location>
</feature>
<dbReference type="HAMAP" id="MF_00952">
    <property type="entry name" value="Topoisom_1_prok"/>
    <property type="match status" value="1"/>
</dbReference>
<dbReference type="Proteomes" id="UP000218554">
    <property type="component" value="Plasmid pKF707"/>
</dbReference>
<evidence type="ECO:0000259" key="11">
    <source>
        <dbReference type="PROSITE" id="PS50880"/>
    </source>
</evidence>
<dbReference type="InterPro" id="IPR003602">
    <property type="entry name" value="Topo_IA_DNA-bd_dom"/>
</dbReference>
<keyword evidence="14" id="KW-1185">Reference proteome</keyword>
<feature type="site" description="Interaction with DNA" evidence="10">
    <location>
        <position position="156"/>
    </location>
</feature>
<evidence type="ECO:0000256" key="10">
    <source>
        <dbReference type="HAMAP-Rule" id="MF_00952"/>
    </source>
</evidence>
<evidence type="ECO:0000259" key="12">
    <source>
        <dbReference type="PROSITE" id="PS52039"/>
    </source>
</evidence>
<dbReference type="PROSITE" id="PS52039">
    <property type="entry name" value="TOPO_IA_2"/>
    <property type="match status" value="1"/>
</dbReference>
<feature type="site" description="Interaction with DNA" evidence="10">
    <location>
        <position position="494"/>
    </location>
</feature>
<protein>
    <recommendedName>
        <fullName evidence="10">DNA topoisomerase 1</fullName>
        <ecNumber evidence="10">5.6.2.1</ecNumber>
    </recommendedName>
    <alternativeName>
        <fullName evidence="10">DNA topoisomerase I</fullName>
    </alternativeName>
</protein>
<dbReference type="SMART" id="SM00493">
    <property type="entry name" value="TOPRIM"/>
    <property type="match status" value="1"/>
</dbReference>
<gene>
    <name evidence="10" type="primary">topA</name>
    <name evidence="13" type="ORF">KF707C_p270</name>
</gene>
<feature type="site" description="Interaction with DNA" evidence="10">
    <location>
        <position position="38"/>
    </location>
</feature>
<evidence type="ECO:0000256" key="9">
    <source>
        <dbReference type="ARBA" id="ARBA00023235"/>
    </source>
</evidence>
<dbReference type="InterPro" id="IPR006171">
    <property type="entry name" value="TOPRIM_dom"/>
</dbReference>
<feature type="domain" description="Topo IA-type catalytic" evidence="12">
    <location>
        <begin position="137"/>
        <end position="561"/>
    </location>
</feature>
<dbReference type="GO" id="GO:0003677">
    <property type="term" value="F:DNA binding"/>
    <property type="evidence" value="ECO:0007669"/>
    <property type="project" value="UniProtKB-KW"/>
</dbReference>
<keyword evidence="5" id="KW-0862">Zinc</keyword>
<dbReference type="PANTHER" id="PTHR42785:SF1">
    <property type="entry name" value="DNA TOPOISOMERASE"/>
    <property type="match status" value="1"/>
</dbReference>
<dbReference type="InterPro" id="IPR013826">
    <property type="entry name" value="Topo_IA_cen_sub3"/>
</dbReference>
<feature type="site" description="Interaction with DNA" evidence="10">
    <location>
        <position position="148"/>
    </location>
</feature>
<evidence type="ECO:0000256" key="5">
    <source>
        <dbReference type="ARBA" id="ARBA00022833"/>
    </source>
</evidence>
<organism evidence="13 14">
    <name type="scientific">Metapseudomonas furukawaii</name>
    <name type="common">Pseudomonas furukawaii</name>
    <dbReference type="NCBI Taxonomy" id="1149133"/>
    <lineage>
        <taxon>Bacteria</taxon>
        <taxon>Pseudomonadati</taxon>
        <taxon>Pseudomonadota</taxon>
        <taxon>Gammaproteobacteria</taxon>
        <taxon>Pseudomonadales</taxon>
        <taxon>Pseudomonadaceae</taxon>
        <taxon>Metapseudomonas</taxon>
    </lineage>
</organism>
<proteinExistence type="inferred from homology"/>
<dbReference type="NCBIfam" id="TIGR01051">
    <property type="entry name" value="topA_bact"/>
    <property type="match status" value="1"/>
</dbReference>
<dbReference type="PRINTS" id="PR00417">
    <property type="entry name" value="PRTPISMRASEI"/>
</dbReference>
<evidence type="ECO:0000256" key="1">
    <source>
        <dbReference type="ARBA" id="ARBA00000213"/>
    </source>
</evidence>
<dbReference type="InterPro" id="IPR013497">
    <property type="entry name" value="Topo_IA_cen"/>
</dbReference>
<dbReference type="Gene3D" id="3.30.65.10">
    <property type="entry name" value="Bacterial Topoisomerase I, domain 1"/>
    <property type="match status" value="2"/>
</dbReference>
<comment type="catalytic activity">
    <reaction evidence="1 10">
        <text>ATP-independent breakage of single-stranded DNA, followed by passage and rejoining.</text>
        <dbReference type="EC" id="5.6.2.1"/>
    </reaction>
</comment>
<dbReference type="SUPFAM" id="SSF56712">
    <property type="entry name" value="Prokaryotic type I DNA topoisomerase"/>
    <property type="match status" value="1"/>
</dbReference>
<feature type="active site" description="O-(5'-phospho-DNA)-tyrosine intermediate" evidence="10">
    <location>
        <position position="299"/>
    </location>
</feature>
<dbReference type="SMART" id="SM00437">
    <property type="entry name" value="TOP1Ac"/>
    <property type="match status" value="1"/>
</dbReference>